<comment type="subcellular location">
    <subcellularLocation>
        <location evidence="1">Membrane</location>
    </subcellularLocation>
</comment>
<dbReference type="InterPro" id="IPR036013">
    <property type="entry name" value="Band_7/SPFH_dom_sf"/>
</dbReference>
<gene>
    <name evidence="8" type="primary">hflC</name>
    <name evidence="8" type="ORF">BGLFYP119_02582</name>
</gene>
<keyword evidence="8" id="KW-0378">Hydrolase</keyword>
<comment type="similarity">
    <text evidence="2 6">Belongs to the band 7/mec-2 family. HflC subfamily.</text>
</comment>
<dbReference type="InterPro" id="IPR010200">
    <property type="entry name" value="HflC"/>
</dbReference>
<keyword evidence="8" id="KW-0645">Protease</keyword>
<proteinExistence type="inferred from homology"/>
<keyword evidence="5" id="KW-0472">Membrane</keyword>
<dbReference type="Gene3D" id="3.30.479.30">
    <property type="entry name" value="Band 7 domain"/>
    <property type="match status" value="1"/>
</dbReference>
<dbReference type="PANTHER" id="PTHR42911">
    <property type="entry name" value="MODULATOR OF FTSH PROTEASE HFLC"/>
    <property type="match status" value="1"/>
</dbReference>
<dbReference type="AlphaFoldDB" id="A0A6N2VDC9"/>
<dbReference type="Pfam" id="PF01145">
    <property type="entry name" value="Band_7"/>
    <property type="match status" value="1"/>
</dbReference>
<reference evidence="8" key="1">
    <citation type="submission" date="2019-11" db="EMBL/GenBank/DDBJ databases">
        <authorList>
            <person name="Feng L."/>
        </authorList>
    </citation>
    <scope>NUCLEOTIDE SEQUENCE</scope>
    <source>
        <strain evidence="8">BgluceraseaLFYP119</strain>
    </source>
</reference>
<evidence type="ECO:0000256" key="4">
    <source>
        <dbReference type="ARBA" id="ARBA00022989"/>
    </source>
</evidence>
<dbReference type="PANTHER" id="PTHR42911:SF1">
    <property type="entry name" value="MODULATOR OF FTSH PROTEASE HFLC"/>
    <property type="match status" value="1"/>
</dbReference>
<dbReference type="RefSeq" id="WP_156355091.1">
    <property type="nucleotide sequence ID" value="NZ_CACRST010000025.1"/>
</dbReference>
<feature type="domain" description="Band 7" evidence="7">
    <location>
        <begin position="21"/>
        <end position="184"/>
    </location>
</feature>
<dbReference type="GO" id="GO:0016020">
    <property type="term" value="C:membrane"/>
    <property type="evidence" value="ECO:0007669"/>
    <property type="project" value="UniProtKB-SubCell"/>
</dbReference>
<keyword evidence="4" id="KW-1133">Transmembrane helix</keyword>
<sequence length="293" mass="32528">MKKKKVLIGIAGLFVLAAALTSITVTKQNEYKLIRQFGKVQRVIDKPGISLRIPVVETTVTLPKQTLLYDLAPSDVITRDKKTMITDSYVIWKISDPLKFARTLNSSIENGESRINTAIYNATKNAISSMSQDEVITSRDGELADMVMGSVEGNMEQYGITVMLFDTKQLDLPDDNKEAVYERMVSERDNIAATYTAQGNSEAKVIRNTTDKEVAIQISEAKKKAEILEAEGEQEYMKILANAYGEEGRSDFYSFVRSLDALKKSMKGEDKTVILSPDSPIAQIFQGNTGTVE</sequence>
<dbReference type="EMBL" id="CACRST010000025">
    <property type="protein sequence ID" value="VYT27523.1"/>
    <property type="molecule type" value="Genomic_DNA"/>
</dbReference>
<evidence type="ECO:0000256" key="1">
    <source>
        <dbReference type="ARBA" id="ARBA00004370"/>
    </source>
</evidence>
<dbReference type="SMART" id="SM00244">
    <property type="entry name" value="PHB"/>
    <property type="match status" value="1"/>
</dbReference>
<protein>
    <recommendedName>
        <fullName evidence="6">Protein HflC</fullName>
    </recommendedName>
</protein>
<dbReference type="CDD" id="cd03405">
    <property type="entry name" value="SPFH_HflC"/>
    <property type="match status" value="1"/>
</dbReference>
<dbReference type="InterPro" id="IPR001107">
    <property type="entry name" value="Band_7"/>
</dbReference>
<organism evidence="8">
    <name type="scientific">Blautia glucerasea</name>
    <dbReference type="NCBI Taxonomy" id="536633"/>
    <lineage>
        <taxon>Bacteria</taxon>
        <taxon>Bacillati</taxon>
        <taxon>Bacillota</taxon>
        <taxon>Clostridia</taxon>
        <taxon>Lachnospirales</taxon>
        <taxon>Lachnospiraceae</taxon>
        <taxon>Blautia</taxon>
    </lineage>
</organism>
<evidence type="ECO:0000256" key="2">
    <source>
        <dbReference type="ARBA" id="ARBA00007862"/>
    </source>
</evidence>
<dbReference type="SUPFAM" id="SSF117892">
    <property type="entry name" value="Band 7/SPFH domain"/>
    <property type="match status" value="1"/>
</dbReference>
<evidence type="ECO:0000313" key="8">
    <source>
        <dbReference type="EMBL" id="VYT27523.1"/>
    </source>
</evidence>
<keyword evidence="3" id="KW-0812">Transmembrane</keyword>
<accession>A0A6N2VDC9</accession>
<name>A0A6N2VDC9_9FIRM</name>
<comment type="function">
    <text evidence="6">HflC and HflK could regulate a protease.</text>
</comment>
<evidence type="ECO:0000259" key="7">
    <source>
        <dbReference type="SMART" id="SM00244"/>
    </source>
</evidence>
<evidence type="ECO:0000256" key="3">
    <source>
        <dbReference type="ARBA" id="ARBA00022692"/>
    </source>
</evidence>
<dbReference type="GO" id="GO:0006508">
    <property type="term" value="P:proteolysis"/>
    <property type="evidence" value="ECO:0007669"/>
    <property type="project" value="UniProtKB-KW"/>
</dbReference>
<evidence type="ECO:0000256" key="5">
    <source>
        <dbReference type="ARBA" id="ARBA00023136"/>
    </source>
</evidence>
<evidence type="ECO:0000256" key="6">
    <source>
        <dbReference type="PIRNR" id="PIRNR005651"/>
    </source>
</evidence>
<dbReference type="GO" id="GO:0008233">
    <property type="term" value="F:peptidase activity"/>
    <property type="evidence" value="ECO:0007669"/>
    <property type="project" value="UniProtKB-KW"/>
</dbReference>
<dbReference type="PIRSF" id="PIRSF005651">
    <property type="entry name" value="HflC"/>
    <property type="match status" value="1"/>
</dbReference>